<proteinExistence type="predicted"/>
<name>A0AAJ1X157_9ACTN</name>
<comment type="caution">
    <text evidence="2">The sequence shown here is derived from an EMBL/GenBank/DDBJ whole genome shotgun (WGS) entry which is preliminary data.</text>
</comment>
<gene>
    <name evidence="2" type="ORF">QE405_002547</name>
</gene>
<accession>A0AAJ1X157</accession>
<dbReference type="Proteomes" id="UP001239215">
    <property type="component" value="Unassembled WGS sequence"/>
</dbReference>
<evidence type="ECO:0000313" key="3">
    <source>
        <dbReference type="Proteomes" id="UP001239215"/>
    </source>
</evidence>
<dbReference type="AlphaFoldDB" id="A0AAJ1X157"/>
<dbReference type="EMBL" id="JAUTAN010000001">
    <property type="protein sequence ID" value="MDQ1105263.1"/>
    <property type="molecule type" value="Genomic_DNA"/>
</dbReference>
<reference evidence="2" key="1">
    <citation type="submission" date="2023-07" db="EMBL/GenBank/DDBJ databases">
        <title>Functional and genomic diversity of the sorghum phyllosphere microbiome.</title>
        <authorList>
            <person name="Shade A."/>
        </authorList>
    </citation>
    <scope>NUCLEOTIDE SEQUENCE</scope>
    <source>
        <strain evidence="2">SORGH_AS_1067</strain>
    </source>
</reference>
<sequence>MPTGGVRNCAVGAGRVGRDPSQPHNARALGPALARDLLGTPRASPAPYPLRDVMRDVMRGGAGGLWFA</sequence>
<evidence type="ECO:0000256" key="1">
    <source>
        <dbReference type="SAM" id="MobiDB-lite"/>
    </source>
</evidence>
<organism evidence="2 3">
    <name type="scientific">Nocardioides zeae</name>
    <dbReference type="NCBI Taxonomy" id="1457234"/>
    <lineage>
        <taxon>Bacteria</taxon>
        <taxon>Bacillati</taxon>
        <taxon>Actinomycetota</taxon>
        <taxon>Actinomycetes</taxon>
        <taxon>Propionibacteriales</taxon>
        <taxon>Nocardioidaceae</taxon>
        <taxon>Nocardioides</taxon>
    </lineage>
</organism>
<feature type="region of interest" description="Disordered" evidence="1">
    <location>
        <begin position="1"/>
        <end position="27"/>
    </location>
</feature>
<evidence type="ECO:0000313" key="2">
    <source>
        <dbReference type="EMBL" id="MDQ1105263.1"/>
    </source>
</evidence>
<protein>
    <submittedName>
        <fullName evidence="2">Uncharacterized protein</fullName>
    </submittedName>
</protein>